<dbReference type="GO" id="GO:0008234">
    <property type="term" value="F:cysteine-type peptidase activity"/>
    <property type="evidence" value="ECO:0007669"/>
    <property type="project" value="UniProtKB-KW"/>
</dbReference>
<reference evidence="7 8" key="1">
    <citation type="submission" date="2019-02" db="EMBL/GenBank/DDBJ databases">
        <title>Isolation and identification of novel species under the genus Muribaculum.</title>
        <authorList>
            <person name="Miyake S."/>
            <person name="Ding Y."/>
            <person name="Low A."/>
            <person name="Soh M."/>
            <person name="Seedorf H."/>
        </authorList>
    </citation>
    <scope>NUCLEOTIDE SEQUENCE [LARGE SCALE GENOMIC DNA]</scope>
    <source>
        <strain evidence="7 8">TLL-A3</strain>
    </source>
</reference>
<dbReference type="InterPro" id="IPR038765">
    <property type="entry name" value="Papain-like_cys_pep_sf"/>
</dbReference>
<accession>A0A4Z0VAQ6</accession>
<dbReference type="PANTHER" id="PTHR47053:SF1">
    <property type="entry name" value="MUREIN DD-ENDOPEPTIDASE MEPH-RELATED"/>
    <property type="match status" value="1"/>
</dbReference>
<dbReference type="SUPFAM" id="SSF54001">
    <property type="entry name" value="Cysteine proteinases"/>
    <property type="match status" value="1"/>
</dbReference>
<dbReference type="PROSITE" id="PS51935">
    <property type="entry name" value="NLPC_P60"/>
    <property type="match status" value="1"/>
</dbReference>
<evidence type="ECO:0000313" key="7">
    <source>
        <dbReference type="EMBL" id="TGG40875.1"/>
    </source>
</evidence>
<feature type="chain" id="PRO_5021224857" evidence="5">
    <location>
        <begin position="24"/>
        <end position="212"/>
    </location>
</feature>
<evidence type="ECO:0000313" key="8">
    <source>
        <dbReference type="Proteomes" id="UP000297635"/>
    </source>
</evidence>
<comment type="caution">
    <text evidence="7">The sequence shown here is derived from an EMBL/GenBank/DDBJ whole genome shotgun (WGS) entry which is preliminary data.</text>
</comment>
<evidence type="ECO:0000256" key="5">
    <source>
        <dbReference type="SAM" id="SignalP"/>
    </source>
</evidence>
<evidence type="ECO:0000256" key="3">
    <source>
        <dbReference type="ARBA" id="ARBA00022801"/>
    </source>
</evidence>
<dbReference type="EMBL" id="SJSA01000001">
    <property type="protein sequence ID" value="TGG40875.1"/>
    <property type="molecule type" value="Genomic_DNA"/>
</dbReference>
<evidence type="ECO:0000256" key="4">
    <source>
        <dbReference type="ARBA" id="ARBA00022807"/>
    </source>
</evidence>
<dbReference type="Pfam" id="PF00877">
    <property type="entry name" value="NLPC_P60"/>
    <property type="match status" value="1"/>
</dbReference>
<comment type="similarity">
    <text evidence="1">Belongs to the peptidase C40 family.</text>
</comment>
<proteinExistence type="inferred from homology"/>
<evidence type="ECO:0000256" key="2">
    <source>
        <dbReference type="ARBA" id="ARBA00022670"/>
    </source>
</evidence>
<protein>
    <submittedName>
        <fullName evidence="7">NlpC/P60 family protein</fullName>
    </submittedName>
</protein>
<dbReference type="Gene3D" id="3.90.1720.10">
    <property type="entry name" value="endopeptidase domain like (from Nostoc punctiforme)"/>
    <property type="match status" value="1"/>
</dbReference>
<dbReference type="GO" id="GO:0006508">
    <property type="term" value="P:proteolysis"/>
    <property type="evidence" value="ECO:0007669"/>
    <property type="project" value="UniProtKB-KW"/>
</dbReference>
<dbReference type="PANTHER" id="PTHR47053">
    <property type="entry name" value="MUREIN DD-ENDOPEPTIDASE MEPH-RELATED"/>
    <property type="match status" value="1"/>
</dbReference>
<keyword evidence="3" id="KW-0378">Hydrolase</keyword>
<name>A0A4Z0VAQ6_9BACT</name>
<evidence type="ECO:0000256" key="1">
    <source>
        <dbReference type="ARBA" id="ARBA00007074"/>
    </source>
</evidence>
<dbReference type="AlphaFoldDB" id="A0A4Z0VAQ6"/>
<feature type="domain" description="NlpC/P60" evidence="6">
    <location>
        <begin position="77"/>
        <end position="208"/>
    </location>
</feature>
<keyword evidence="4" id="KW-0788">Thiol protease</keyword>
<dbReference type="RefSeq" id="WP_135471832.1">
    <property type="nucleotide sequence ID" value="NZ_CASCNC010000040.1"/>
</dbReference>
<organism evidence="7 8">
    <name type="scientific">Duncaniella freteri</name>
    <dbReference type="NCBI Taxonomy" id="2530391"/>
    <lineage>
        <taxon>Bacteria</taxon>
        <taxon>Pseudomonadati</taxon>
        <taxon>Bacteroidota</taxon>
        <taxon>Bacteroidia</taxon>
        <taxon>Bacteroidales</taxon>
        <taxon>Muribaculaceae</taxon>
        <taxon>Duncaniella</taxon>
    </lineage>
</organism>
<evidence type="ECO:0000259" key="6">
    <source>
        <dbReference type="PROSITE" id="PS51935"/>
    </source>
</evidence>
<dbReference type="InterPro" id="IPR051202">
    <property type="entry name" value="Peptidase_C40"/>
</dbReference>
<keyword evidence="2" id="KW-0645">Protease</keyword>
<dbReference type="Proteomes" id="UP000297635">
    <property type="component" value="Unassembled WGS sequence"/>
</dbReference>
<dbReference type="InterPro" id="IPR000064">
    <property type="entry name" value="NLP_P60_dom"/>
</dbReference>
<dbReference type="GeneID" id="82150013"/>
<feature type="signal peptide" evidence="5">
    <location>
        <begin position="1"/>
        <end position="23"/>
    </location>
</feature>
<keyword evidence="5" id="KW-0732">Signal</keyword>
<sequence length="212" mass="23492">MNRYVITIITFILALLGIASVNAAPTLSNYPVPAKHFKSVVDTSEELVKSAFKSARENSPFAAIEAEISKSQDEEHSELVDQMKEFAAKYLGTRYRLGATGPNQFDCSGFIGYVFRNFGFNLNRDSRSQYLQGEHIDKGEIKPGDLLFFSSRSSGKGRVGHVAMVVDVNNDGSCRFIHASSSKRGVVYQNFPDNGYYSRHFIGAKRIIGTSI</sequence>
<gene>
    <name evidence="7" type="ORF">EZ315_09450</name>
</gene>
<keyword evidence="8" id="KW-1185">Reference proteome</keyword>